<protein>
    <submittedName>
        <fullName evidence="1">Uncharacterized protein</fullName>
    </submittedName>
</protein>
<reference evidence="1" key="1">
    <citation type="submission" date="2021-02" db="EMBL/GenBank/DDBJ databases">
        <authorList>
            <person name="Nowell W R."/>
        </authorList>
    </citation>
    <scope>NUCLEOTIDE SEQUENCE</scope>
</reference>
<proteinExistence type="predicted"/>
<evidence type="ECO:0000313" key="4">
    <source>
        <dbReference type="Proteomes" id="UP000663877"/>
    </source>
</evidence>
<organism evidence="1 4">
    <name type="scientific">Adineta steineri</name>
    <dbReference type="NCBI Taxonomy" id="433720"/>
    <lineage>
        <taxon>Eukaryota</taxon>
        <taxon>Metazoa</taxon>
        <taxon>Spiralia</taxon>
        <taxon>Gnathifera</taxon>
        <taxon>Rotifera</taxon>
        <taxon>Eurotatoria</taxon>
        <taxon>Bdelloidea</taxon>
        <taxon>Adinetida</taxon>
        <taxon>Adinetidae</taxon>
        <taxon>Adineta</taxon>
    </lineage>
</organism>
<dbReference type="EMBL" id="CAJNOM010000190">
    <property type="protein sequence ID" value="CAF1202345.1"/>
    <property type="molecule type" value="Genomic_DNA"/>
</dbReference>
<sequence length="84" mass="9979">MKIHRRFRVAKSENDKEHLIENKSEPNHSKIRRVVWKFAKGTWKAFKIGFKTSVTNQPFSVALEPTAIATTVLEYQTYKRQRHH</sequence>
<accession>A0A814CLW4</accession>
<evidence type="ECO:0000313" key="2">
    <source>
        <dbReference type="EMBL" id="CAF1202345.1"/>
    </source>
</evidence>
<evidence type="ECO:0000313" key="1">
    <source>
        <dbReference type="EMBL" id="CAF0943967.1"/>
    </source>
</evidence>
<dbReference type="OrthoDB" id="9998109at2759"/>
<dbReference type="AlphaFoldDB" id="A0A814CLW4"/>
<dbReference type="Proteomes" id="UP000663877">
    <property type="component" value="Unassembled WGS sequence"/>
</dbReference>
<dbReference type="Proteomes" id="UP000663832">
    <property type="component" value="Unassembled WGS sequence"/>
</dbReference>
<gene>
    <name evidence="1" type="ORF">BJG266_LOCUS12817</name>
    <name evidence="2" type="ORF">QVE165_LOCUS25885</name>
</gene>
<evidence type="ECO:0000313" key="3">
    <source>
        <dbReference type="Proteomes" id="UP000663832"/>
    </source>
</evidence>
<dbReference type="EMBL" id="CAJNOI010000050">
    <property type="protein sequence ID" value="CAF0943967.1"/>
    <property type="molecule type" value="Genomic_DNA"/>
</dbReference>
<keyword evidence="3" id="KW-1185">Reference proteome</keyword>
<comment type="caution">
    <text evidence="1">The sequence shown here is derived from an EMBL/GenBank/DDBJ whole genome shotgun (WGS) entry which is preliminary data.</text>
</comment>
<name>A0A814CLW4_9BILA</name>